<keyword evidence="2" id="KW-1185">Reference proteome</keyword>
<accession>A0A1R3GHH0</accession>
<sequence length="32" mass="3317">MAESQCVIGVAESIYIKAKTLLAWGGKCGVSC</sequence>
<gene>
    <name evidence="1" type="ORF">COLO4_35320</name>
</gene>
<dbReference type="AlphaFoldDB" id="A0A1R3GHH0"/>
<protein>
    <submittedName>
        <fullName evidence="1">Uncharacterized protein</fullName>
    </submittedName>
</protein>
<organism evidence="1 2">
    <name type="scientific">Corchorus olitorius</name>
    <dbReference type="NCBI Taxonomy" id="93759"/>
    <lineage>
        <taxon>Eukaryota</taxon>
        <taxon>Viridiplantae</taxon>
        <taxon>Streptophyta</taxon>
        <taxon>Embryophyta</taxon>
        <taxon>Tracheophyta</taxon>
        <taxon>Spermatophyta</taxon>
        <taxon>Magnoliopsida</taxon>
        <taxon>eudicotyledons</taxon>
        <taxon>Gunneridae</taxon>
        <taxon>Pentapetalae</taxon>
        <taxon>rosids</taxon>
        <taxon>malvids</taxon>
        <taxon>Malvales</taxon>
        <taxon>Malvaceae</taxon>
        <taxon>Grewioideae</taxon>
        <taxon>Apeibeae</taxon>
        <taxon>Corchorus</taxon>
    </lineage>
</organism>
<evidence type="ECO:0000313" key="2">
    <source>
        <dbReference type="Proteomes" id="UP000187203"/>
    </source>
</evidence>
<proteinExistence type="predicted"/>
<dbReference type="EMBL" id="AWUE01022528">
    <property type="protein sequence ID" value="OMO57522.1"/>
    <property type="molecule type" value="Genomic_DNA"/>
</dbReference>
<comment type="caution">
    <text evidence="1">The sequence shown here is derived from an EMBL/GenBank/DDBJ whole genome shotgun (WGS) entry which is preliminary data.</text>
</comment>
<name>A0A1R3GHH0_9ROSI</name>
<dbReference type="OrthoDB" id="10288831at2759"/>
<evidence type="ECO:0000313" key="1">
    <source>
        <dbReference type="EMBL" id="OMO57522.1"/>
    </source>
</evidence>
<reference evidence="2" key="1">
    <citation type="submission" date="2013-09" db="EMBL/GenBank/DDBJ databases">
        <title>Corchorus olitorius genome sequencing.</title>
        <authorList>
            <person name="Alam M."/>
            <person name="Haque M.S."/>
            <person name="Islam M.S."/>
            <person name="Emdad E.M."/>
            <person name="Islam M.M."/>
            <person name="Ahmed B."/>
            <person name="Halim A."/>
            <person name="Hossen Q.M.M."/>
            <person name="Hossain M.Z."/>
            <person name="Ahmed R."/>
            <person name="Khan M.M."/>
            <person name="Islam R."/>
            <person name="Rashid M.M."/>
            <person name="Khan S.A."/>
            <person name="Rahman M.S."/>
            <person name="Alam M."/>
            <person name="Yahiya A.S."/>
            <person name="Khan M.S."/>
            <person name="Azam M.S."/>
            <person name="Haque T."/>
            <person name="Lashkar M.Z.H."/>
            <person name="Akhand A.I."/>
            <person name="Morshed G."/>
            <person name="Roy S."/>
            <person name="Uddin K.S."/>
            <person name="Rabeya T."/>
            <person name="Hossain A.S."/>
            <person name="Chowdhury A."/>
            <person name="Snigdha A.R."/>
            <person name="Mortoza M.S."/>
            <person name="Matin S.A."/>
            <person name="Hoque S.M.E."/>
            <person name="Islam M.K."/>
            <person name="Roy D.K."/>
            <person name="Haider R."/>
            <person name="Moosa M.M."/>
            <person name="Elias S.M."/>
            <person name="Hasan A.M."/>
            <person name="Jahan S."/>
            <person name="Shafiuddin M."/>
            <person name="Mahmood N."/>
            <person name="Shommy N.S."/>
        </authorList>
    </citation>
    <scope>NUCLEOTIDE SEQUENCE [LARGE SCALE GENOMIC DNA]</scope>
    <source>
        <strain evidence="2">cv. O-4</strain>
    </source>
</reference>
<dbReference type="Proteomes" id="UP000187203">
    <property type="component" value="Unassembled WGS sequence"/>
</dbReference>